<dbReference type="STRING" id="908809.ABG79_02378"/>
<feature type="transmembrane region" description="Helical" evidence="1">
    <location>
        <begin position="338"/>
        <end position="359"/>
    </location>
</feature>
<evidence type="ECO:0000313" key="3">
    <source>
        <dbReference type="Proteomes" id="UP000052015"/>
    </source>
</evidence>
<feature type="transmembrane region" description="Helical" evidence="1">
    <location>
        <begin position="171"/>
        <end position="188"/>
    </location>
</feature>
<keyword evidence="3" id="KW-1185">Reference proteome</keyword>
<feature type="transmembrane region" description="Helical" evidence="1">
    <location>
        <begin position="194"/>
        <end position="210"/>
    </location>
</feature>
<dbReference type="AlphaFoldDB" id="A0A0R3JQW7"/>
<comment type="caution">
    <text evidence="2">The sequence shown here is derived from an EMBL/GenBank/DDBJ whole genome shotgun (WGS) entry which is preliminary data.</text>
</comment>
<dbReference type="Proteomes" id="UP000052015">
    <property type="component" value="Unassembled WGS sequence"/>
</dbReference>
<evidence type="ECO:0000313" key="2">
    <source>
        <dbReference type="EMBL" id="KRQ85840.1"/>
    </source>
</evidence>
<organism evidence="2 3">
    <name type="scientific">Caloramator mitchellensis</name>
    <dbReference type="NCBI Taxonomy" id="908809"/>
    <lineage>
        <taxon>Bacteria</taxon>
        <taxon>Bacillati</taxon>
        <taxon>Bacillota</taxon>
        <taxon>Clostridia</taxon>
        <taxon>Eubacteriales</taxon>
        <taxon>Clostridiaceae</taxon>
        <taxon>Caloramator</taxon>
    </lineage>
</organism>
<feature type="transmembrane region" description="Helical" evidence="1">
    <location>
        <begin position="30"/>
        <end position="54"/>
    </location>
</feature>
<evidence type="ECO:0008006" key="4">
    <source>
        <dbReference type="Google" id="ProtNLM"/>
    </source>
</evidence>
<keyword evidence="1" id="KW-1133">Transmembrane helix</keyword>
<feature type="transmembrane region" description="Helical" evidence="1">
    <location>
        <begin position="66"/>
        <end position="87"/>
    </location>
</feature>
<gene>
    <name evidence="2" type="ORF">ABG79_02378</name>
</gene>
<keyword evidence="1" id="KW-0472">Membrane</keyword>
<feature type="transmembrane region" description="Helical" evidence="1">
    <location>
        <begin position="248"/>
        <end position="265"/>
    </location>
</feature>
<evidence type="ECO:0000256" key="1">
    <source>
        <dbReference type="SAM" id="Phobius"/>
    </source>
</evidence>
<dbReference type="EMBL" id="LKHP01000025">
    <property type="protein sequence ID" value="KRQ85840.1"/>
    <property type="molecule type" value="Genomic_DNA"/>
</dbReference>
<feature type="transmembrane region" description="Helical" evidence="1">
    <location>
        <begin position="141"/>
        <end position="164"/>
    </location>
</feature>
<sequence length="425" mass="48651">MDNIVVVLFLIIVITYVNVLYKKRIYVSTFYWLAVFTLTFLIPNLGTILNAYGYSVSKITYNKLNFFYFLILTIFIAFNLLFNVLLFKNMHTKTKYGGLSYNRLSSVFKIYFILSLIIFIVIGLEGFRVGASKVIHGGNSIVSFFTPMIVFGLNLSSLIKFFYVESQIQKTTTIIHIIYSLLFGFIFTFARRQVLYPIIIAFIFSVIIYDKKPKLRYFILAIFLMIFIGLPLMISIRTNGFIMGISNYFTILTGDLNVLMAYLIMSTDVSWSYSLAAIIIESNVKLNWLTLLRPLTIILPRSIWVDKPLPASSQLVNILNISNDPNMSIPPGIVGESYIYFDIIGIIVIGMIWGIITALVDRKLYIKDPVYRKFNSTKILALITIIVQLITGSLRGDTPTTLQETQLVIIPFLILLYMSKYKIKI</sequence>
<feature type="transmembrane region" description="Helical" evidence="1">
    <location>
        <begin position="402"/>
        <end position="419"/>
    </location>
</feature>
<keyword evidence="1" id="KW-0812">Transmembrane</keyword>
<feature type="transmembrane region" description="Helical" evidence="1">
    <location>
        <begin position="379"/>
        <end position="396"/>
    </location>
</feature>
<accession>A0A0R3JQW7</accession>
<name>A0A0R3JQW7_CALMK</name>
<feature type="transmembrane region" description="Helical" evidence="1">
    <location>
        <begin position="108"/>
        <end position="129"/>
    </location>
</feature>
<protein>
    <recommendedName>
        <fullName evidence="4">Oligosaccharide repeat unit polymerase</fullName>
    </recommendedName>
</protein>
<dbReference type="RefSeq" id="WP_057979653.1">
    <property type="nucleotide sequence ID" value="NZ_LKHP01000025.1"/>
</dbReference>
<reference evidence="2 3" key="1">
    <citation type="submission" date="2015-09" db="EMBL/GenBank/DDBJ databases">
        <title>Draft genome sequence of a Caloramator mitchellensis, a moderate thermophile from the Great Artesian Basin of Australia.</title>
        <authorList>
            <person name="Patel B.K."/>
        </authorList>
    </citation>
    <scope>NUCLEOTIDE SEQUENCE [LARGE SCALE GENOMIC DNA]</scope>
    <source>
        <strain evidence="2 3">VF08</strain>
    </source>
</reference>
<feature type="transmembrane region" description="Helical" evidence="1">
    <location>
        <begin position="6"/>
        <end position="21"/>
    </location>
</feature>
<feature type="transmembrane region" description="Helical" evidence="1">
    <location>
        <begin position="217"/>
        <end position="236"/>
    </location>
</feature>
<proteinExistence type="predicted"/>